<dbReference type="PANTHER" id="PTHR30629">
    <property type="entry name" value="PROPHAGE INTEGRASE"/>
    <property type="match status" value="1"/>
</dbReference>
<evidence type="ECO:0000256" key="3">
    <source>
        <dbReference type="ARBA" id="ARBA00023125"/>
    </source>
</evidence>
<comment type="similarity">
    <text evidence="1">Belongs to the 'phage' integrase family.</text>
</comment>
<organism evidence="6 7">
    <name type="scientific">Solimonas terrae</name>
    <dbReference type="NCBI Taxonomy" id="1396819"/>
    <lineage>
        <taxon>Bacteria</taxon>
        <taxon>Pseudomonadati</taxon>
        <taxon>Pseudomonadota</taxon>
        <taxon>Gammaproteobacteria</taxon>
        <taxon>Nevskiales</taxon>
        <taxon>Nevskiaceae</taxon>
        <taxon>Solimonas</taxon>
    </lineage>
</organism>
<dbReference type="Pfam" id="PF13356">
    <property type="entry name" value="Arm-DNA-bind_3"/>
    <property type="match status" value="1"/>
</dbReference>
<dbReference type="PANTHER" id="PTHR30629:SF2">
    <property type="entry name" value="PROPHAGE INTEGRASE INTS-RELATED"/>
    <property type="match status" value="1"/>
</dbReference>
<dbReference type="Pfam" id="PF22022">
    <property type="entry name" value="Phage_int_M"/>
    <property type="match status" value="1"/>
</dbReference>
<dbReference type="InterPro" id="IPR025166">
    <property type="entry name" value="Integrase_DNA_bind_dom"/>
</dbReference>
<dbReference type="InterPro" id="IPR002104">
    <property type="entry name" value="Integrase_catalytic"/>
</dbReference>
<gene>
    <name evidence="6" type="ORF">G7Y85_01625</name>
</gene>
<evidence type="ECO:0000256" key="4">
    <source>
        <dbReference type="ARBA" id="ARBA00023172"/>
    </source>
</evidence>
<dbReference type="Gene3D" id="3.30.160.390">
    <property type="entry name" value="Integrase, DNA-binding domain"/>
    <property type="match status" value="1"/>
</dbReference>
<dbReference type="CDD" id="cd00801">
    <property type="entry name" value="INT_P4_C"/>
    <property type="match status" value="1"/>
</dbReference>
<feature type="domain" description="Tyr recombinase" evidence="5">
    <location>
        <begin position="204"/>
        <end position="391"/>
    </location>
</feature>
<proteinExistence type="inferred from homology"/>
<dbReference type="InterPro" id="IPR011010">
    <property type="entry name" value="DNA_brk_join_enz"/>
</dbReference>
<dbReference type="InterPro" id="IPR053876">
    <property type="entry name" value="Phage_int_M"/>
</dbReference>
<dbReference type="AlphaFoldDB" id="A0A6M2BN02"/>
<evidence type="ECO:0000259" key="5">
    <source>
        <dbReference type="PROSITE" id="PS51898"/>
    </source>
</evidence>
<dbReference type="GO" id="GO:0006310">
    <property type="term" value="P:DNA recombination"/>
    <property type="evidence" value="ECO:0007669"/>
    <property type="project" value="UniProtKB-KW"/>
</dbReference>
<evidence type="ECO:0000256" key="2">
    <source>
        <dbReference type="ARBA" id="ARBA00022908"/>
    </source>
</evidence>
<evidence type="ECO:0000313" key="6">
    <source>
        <dbReference type="EMBL" id="NGY03457.1"/>
    </source>
</evidence>
<keyword evidence="3 6" id="KW-0238">DNA-binding</keyword>
<dbReference type="GO" id="GO:0015074">
    <property type="term" value="P:DNA integration"/>
    <property type="evidence" value="ECO:0007669"/>
    <property type="project" value="UniProtKB-KW"/>
</dbReference>
<accession>A0A6M2BN02</accession>
<dbReference type="GO" id="GO:0003677">
    <property type="term" value="F:DNA binding"/>
    <property type="evidence" value="ECO:0007669"/>
    <property type="project" value="UniProtKB-KW"/>
</dbReference>
<keyword evidence="2" id="KW-0229">DNA integration</keyword>
<keyword evidence="7" id="KW-1185">Reference proteome</keyword>
<dbReference type="Pfam" id="PF00589">
    <property type="entry name" value="Phage_integrase"/>
    <property type="match status" value="1"/>
</dbReference>
<reference evidence="6 7" key="1">
    <citation type="journal article" date="2014" name="Int. J. Syst. Evol. Microbiol.">
        <title>Solimonas terrae sp. nov., isolated from soil.</title>
        <authorList>
            <person name="Kim S.J."/>
            <person name="Moon J.Y."/>
            <person name="Weon H.Y."/>
            <person name="Ahn J.H."/>
            <person name="Chen W.M."/>
            <person name="Kwon S.W."/>
        </authorList>
    </citation>
    <scope>NUCLEOTIDE SEQUENCE [LARGE SCALE GENOMIC DNA]</scope>
    <source>
        <strain evidence="6 7">KIS83-12</strain>
    </source>
</reference>
<keyword evidence="4" id="KW-0233">DNA recombination</keyword>
<dbReference type="RefSeq" id="WP_166250880.1">
    <property type="nucleotide sequence ID" value="NZ_JAAMOW010000001.1"/>
</dbReference>
<name>A0A6M2BN02_9GAMM</name>
<dbReference type="EMBL" id="JAAMOW010000001">
    <property type="protein sequence ID" value="NGY03457.1"/>
    <property type="molecule type" value="Genomic_DNA"/>
</dbReference>
<dbReference type="InterPro" id="IPR050808">
    <property type="entry name" value="Phage_Integrase"/>
</dbReference>
<evidence type="ECO:0000313" key="7">
    <source>
        <dbReference type="Proteomes" id="UP000472676"/>
    </source>
</evidence>
<comment type="caution">
    <text evidence="6">The sequence shown here is derived from an EMBL/GenBank/DDBJ whole genome shotgun (WGS) entry which is preliminary data.</text>
</comment>
<dbReference type="SUPFAM" id="SSF56349">
    <property type="entry name" value="DNA breaking-rejoining enzymes"/>
    <property type="match status" value="1"/>
</dbReference>
<sequence length="414" mass="47354">MPVLTDTTIKRAPRKDKPYNLSDERGLFIVINPDGRHYWRLRYTFAGKRNTLSLGVFPDVSLASARLRRDDGRRLIAQGIDPALQRKEEKLAQAEASEQTFRAVAERWRELELAKHANPDTAALVWRRLELNVLPYVGDRPIASIKIADVMLMLDRIRERGADVTARRVKLIIGQVCRFAIRRGLMEHDPTYALRGEKRAKAKSHAAFTKPDDVARLMTAIHGYKGSPIVRGALALSALLFQRPGEIRRMEWSELDLDAAEWSIPIEKMKMRRPHLVPLSEQAIAILRELQPLTGHGLGLKPDAPRYVFPGARSRLRPLSENALRQAMRTLGFSNEEMTPHGFRAMARTMLDEILRFRPDIIEHQLSHEVLDPNGRAYNRTSFLDERRRMMQAWADYLDSLQRGDSKVTPLRAA</sequence>
<dbReference type="InterPro" id="IPR010998">
    <property type="entry name" value="Integrase_recombinase_N"/>
</dbReference>
<dbReference type="InterPro" id="IPR013762">
    <property type="entry name" value="Integrase-like_cat_sf"/>
</dbReference>
<protein>
    <submittedName>
        <fullName evidence="6">Integrase arm-type DNA-binding domain-containing protein</fullName>
    </submittedName>
</protein>
<evidence type="ECO:0000256" key="1">
    <source>
        <dbReference type="ARBA" id="ARBA00008857"/>
    </source>
</evidence>
<dbReference type="Gene3D" id="1.10.443.10">
    <property type="entry name" value="Intergrase catalytic core"/>
    <property type="match status" value="1"/>
</dbReference>
<dbReference type="PROSITE" id="PS51898">
    <property type="entry name" value="TYR_RECOMBINASE"/>
    <property type="match status" value="1"/>
</dbReference>
<dbReference type="Proteomes" id="UP000472676">
    <property type="component" value="Unassembled WGS sequence"/>
</dbReference>
<dbReference type="InterPro" id="IPR038488">
    <property type="entry name" value="Integrase_DNA-bd_sf"/>
</dbReference>
<dbReference type="Gene3D" id="1.10.150.130">
    <property type="match status" value="1"/>
</dbReference>